<feature type="transmembrane region" description="Helical" evidence="8">
    <location>
        <begin position="80"/>
        <end position="108"/>
    </location>
</feature>
<gene>
    <name evidence="9" type="ORF">COT51_01580</name>
</gene>
<reference evidence="10" key="1">
    <citation type="submission" date="2017-09" db="EMBL/GenBank/DDBJ databases">
        <title>Depth-based differentiation of microbial function through sediment-hosted aquifers and enrichment of novel symbionts in the deep terrestrial subsurface.</title>
        <authorList>
            <person name="Probst A.J."/>
            <person name="Ladd B."/>
            <person name="Jarett J.K."/>
            <person name="Geller-Mcgrath D.E."/>
            <person name="Sieber C.M.K."/>
            <person name="Emerson J.B."/>
            <person name="Anantharaman K."/>
            <person name="Thomas B.C."/>
            <person name="Malmstrom R."/>
            <person name="Stieglmeier M."/>
            <person name="Klingl A."/>
            <person name="Woyke T."/>
            <person name="Ryan C.M."/>
            <person name="Banfield J.F."/>
        </authorList>
    </citation>
    <scope>NUCLEOTIDE SEQUENCE [LARGE SCALE GENOMIC DNA]</scope>
</reference>
<evidence type="ECO:0000313" key="9">
    <source>
        <dbReference type="EMBL" id="PIS21679.1"/>
    </source>
</evidence>
<accession>A0A2H0XBY3</accession>
<evidence type="ECO:0008006" key="11">
    <source>
        <dbReference type="Google" id="ProtNLM"/>
    </source>
</evidence>
<dbReference type="PANTHER" id="PTHR33908:SF11">
    <property type="entry name" value="MEMBRANE PROTEIN"/>
    <property type="match status" value="1"/>
</dbReference>
<comment type="subcellular location">
    <subcellularLocation>
        <location evidence="1">Cell membrane</location>
        <topology evidence="1">Multi-pass membrane protein</topology>
    </subcellularLocation>
</comment>
<evidence type="ECO:0000256" key="3">
    <source>
        <dbReference type="ARBA" id="ARBA00022676"/>
    </source>
</evidence>
<feature type="transmembrane region" description="Helical" evidence="8">
    <location>
        <begin position="193"/>
        <end position="209"/>
    </location>
</feature>
<keyword evidence="5 8" id="KW-0812">Transmembrane</keyword>
<dbReference type="EMBL" id="PEYV01000028">
    <property type="protein sequence ID" value="PIS21679.1"/>
    <property type="molecule type" value="Genomic_DNA"/>
</dbReference>
<organism evidence="9 10">
    <name type="scientific">candidate division WWE3 bacterium CG08_land_8_20_14_0_20_41_15</name>
    <dbReference type="NCBI Taxonomy" id="1975086"/>
    <lineage>
        <taxon>Bacteria</taxon>
        <taxon>Katanobacteria</taxon>
    </lineage>
</organism>
<dbReference type="GO" id="GO:0016763">
    <property type="term" value="F:pentosyltransferase activity"/>
    <property type="evidence" value="ECO:0007669"/>
    <property type="project" value="TreeGrafter"/>
</dbReference>
<evidence type="ECO:0000313" key="10">
    <source>
        <dbReference type="Proteomes" id="UP000231098"/>
    </source>
</evidence>
<dbReference type="AlphaFoldDB" id="A0A2H0XBY3"/>
<dbReference type="InterPro" id="IPR050297">
    <property type="entry name" value="LipidA_mod_glycosyltrf_83"/>
</dbReference>
<feature type="transmembrane region" description="Helical" evidence="8">
    <location>
        <begin position="351"/>
        <end position="368"/>
    </location>
</feature>
<proteinExistence type="predicted"/>
<evidence type="ECO:0000256" key="7">
    <source>
        <dbReference type="ARBA" id="ARBA00023136"/>
    </source>
</evidence>
<dbReference type="PANTHER" id="PTHR33908">
    <property type="entry name" value="MANNOSYLTRANSFERASE YKCB-RELATED"/>
    <property type="match status" value="1"/>
</dbReference>
<evidence type="ECO:0000256" key="8">
    <source>
        <dbReference type="SAM" id="Phobius"/>
    </source>
</evidence>
<feature type="transmembrane region" description="Helical" evidence="8">
    <location>
        <begin position="375"/>
        <end position="395"/>
    </location>
</feature>
<evidence type="ECO:0000256" key="6">
    <source>
        <dbReference type="ARBA" id="ARBA00022989"/>
    </source>
</evidence>
<keyword evidence="3" id="KW-0328">Glycosyltransferase</keyword>
<dbReference type="Proteomes" id="UP000231098">
    <property type="component" value="Unassembled WGS sequence"/>
</dbReference>
<feature type="transmembrane region" description="Helical" evidence="8">
    <location>
        <begin position="285"/>
        <end position="312"/>
    </location>
</feature>
<evidence type="ECO:0000256" key="4">
    <source>
        <dbReference type="ARBA" id="ARBA00022679"/>
    </source>
</evidence>
<dbReference type="GO" id="GO:0009103">
    <property type="term" value="P:lipopolysaccharide biosynthetic process"/>
    <property type="evidence" value="ECO:0007669"/>
    <property type="project" value="UniProtKB-ARBA"/>
</dbReference>
<dbReference type="GO" id="GO:0005886">
    <property type="term" value="C:plasma membrane"/>
    <property type="evidence" value="ECO:0007669"/>
    <property type="project" value="UniProtKB-SubCell"/>
</dbReference>
<evidence type="ECO:0000256" key="2">
    <source>
        <dbReference type="ARBA" id="ARBA00022475"/>
    </source>
</evidence>
<evidence type="ECO:0000256" key="1">
    <source>
        <dbReference type="ARBA" id="ARBA00004651"/>
    </source>
</evidence>
<evidence type="ECO:0000256" key="5">
    <source>
        <dbReference type="ARBA" id="ARBA00022692"/>
    </source>
</evidence>
<keyword evidence="6 8" id="KW-1133">Transmembrane helix</keyword>
<feature type="transmembrane region" description="Helical" evidence="8">
    <location>
        <begin position="14"/>
        <end position="32"/>
    </location>
</feature>
<protein>
    <recommendedName>
        <fullName evidence="11">Glycosyltransferase RgtA/B/C/D-like domain-containing protein</fullName>
    </recommendedName>
</protein>
<keyword evidence="7 8" id="KW-0472">Membrane</keyword>
<keyword evidence="4" id="KW-0808">Transferase</keyword>
<keyword evidence="2" id="KW-1003">Cell membrane</keyword>
<sequence length="504" mass="56737">MIDIIKILKERKKIIVLLILLLGVVVRAYYLLAPFVDSLVITPDESVYGLQALHFLKGDPTVFYWAQPYTGTPSAIISSILFWIFSPSVILLKIVPFICSIAFIFTNYLLAKSVFKSEKMALLTLFISAIGSPFWNNWSSRAGSGYPEASLLGNIILLLAIQKFWNDDNKGLLKTFLIGLFCGFGFWIQPTIVYYAIPVLVFLLLWFFRNRVGIMGGLRDLGVFSTGAIIGMAPVIYHNLVNPAATTTAALIKTPWGEKDAFLGLVTKSFPILLGTRTSWSEIDFFLPLAITVWSIFAFSLGWFSIGIVRGIRRDWRNLGAECLLAAVFLTTVAVFCLSGSFGQLVLEPRYVLALYSFIPLVIAFFVSKWRVLTYLAILIFFLNFLVGIFSAPPFSFTNPYKLDKIISYLESNNLLFVRSDAELAHRLMFLSNEKIIASVSEGGMMAQRRREYEDLVKSATKQETAYVFRNSSKILPGLFKQIQNEGYQKVFEDSEISVFVFGK</sequence>
<name>A0A2H0XBY3_UNCKA</name>
<feature type="transmembrane region" description="Helical" evidence="8">
    <location>
        <begin position="324"/>
        <end position="345"/>
    </location>
</feature>
<feature type="transmembrane region" description="Helical" evidence="8">
    <location>
        <begin position="221"/>
        <end position="240"/>
    </location>
</feature>
<comment type="caution">
    <text evidence="9">The sequence shown here is derived from an EMBL/GenBank/DDBJ whole genome shotgun (WGS) entry which is preliminary data.</text>
</comment>